<dbReference type="Proteomes" id="UP000502894">
    <property type="component" value="Chromosome"/>
</dbReference>
<dbReference type="RefSeq" id="WP_173238309.1">
    <property type="nucleotide sequence ID" value="NZ_AP022839.1"/>
</dbReference>
<gene>
    <name evidence="1" type="ORF">TUM19329_34590</name>
</gene>
<dbReference type="EMBL" id="AP022839">
    <property type="protein sequence ID" value="BCA97098.1"/>
    <property type="molecule type" value="Genomic_DNA"/>
</dbReference>
<keyword evidence="2" id="KW-1185">Reference proteome</keyword>
<reference evidence="1" key="1">
    <citation type="journal article" date="2020" name="Microbiol. Resour. Announc.">
        <title>Complete Genome Sequence of Novel Psychrotolerant Legionella Strain TUM19329, Isolated from Antarctic Lake Sediment.</title>
        <authorList>
            <person name="Shimada S."/>
            <person name="Nakai R."/>
            <person name="Aoki K."/>
            <person name="Shimoeda N."/>
            <person name="Ohno G."/>
            <person name="Miyazaki Y."/>
            <person name="Kudoh S."/>
            <person name="Imura S."/>
            <person name="Watanabe K."/>
            <person name="Ishii Y."/>
            <person name="Tateda K."/>
        </authorList>
    </citation>
    <scope>NUCLEOTIDE SEQUENCE [LARGE SCALE GENOMIC DNA]</scope>
    <source>
        <strain evidence="1">TUM19329</strain>
    </source>
</reference>
<sequence length="111" mass="12609">MKSSVDTTGTLIRILSNNTELSSQHTVDNLLAEKELTLEKRIQHIVRQYVILRCSFNTTFQFCHDVIYPKIQPQFGHKAPGQQKPRVIEVPGTLTVRPNQIIANPEQKAVT</sequence>
<protein>
    <submittedName>
        <fullName evidence="1">Uncharacterized protein</fullName>
    </submittedName>
</protein>
<organism evidence="1 2">
    <name type="scientific">Legionella antarctica</name>
    <dbReference type="NCBI Taxonomy" id="2708020"/>
    <lineage>
        <taxon>Bacteria</taxon>
        <taxon>Pseudomonadati</taxon>
        <taxon>Pseudomonadota</taxon>
        <taxon>Gammaproteobacteria</taxon>
        <taxon>Legionellales</taxon>
        <taxon>Legionellaceae</taxon>
        <taxon>Legionella</taxon>
    </lineage>
</organism>
<name>A0A6F8T9S1_9GAMM</name>
<accession>A0A6F8T9S1</accession>
<dbReference type="KEGG" id="lant:TUM19329_34590"/>
<evidence type="ECO:0000313" key="2">
    <source>
        <dbReference type="Proteomes" id="UP000502894"/>
    </source>
</evidence>
<dbReference type="AlphaFoldDB" id="A0A6F8T9S1"/>
<proteinExistence type="predicted"/>
<evidence type="ECO:0000313" key="1">
    <source>
        <dbReference type="EMBL" id="BCA97098.1"/>
    </source>
</evidence>